<dbReference type="AlphaFoldDB" id="A0A0G4FCJ3"/>
<dbReference type="VEuPathDB" id="CryptoDB:Vbra_15095"/>
<dbReference type="OrthoDB" id="443022at2759"/>
<evidence type="ECO:0000313" key="1">
    <source>
        <dbReference type="EMBL" id="CEM10940.1"/>
    </source>
</evidence>
<dbReference type="InParanoid" id="A0A0G4FCJ3"/>
<dbReference type="PhylomeDB" id="A0A0G4FCJ3"/>
<organism evidence="1 2">
    <name type="scientific">Vitrella brassicaformis (strain CCMP3155)</name>
    <dbReference type="NCBI Taxonomy" id="1169540"/>
    <lineage>
        <taxon>Eukaryota</taxon>
        <taxon>Sar</taxon>
        <taxon>Alveolata</taxon>
        <taxon>Colpodellida</taxon>
        <taxon>Vitrellaceae</taxon>
        <taxon>Vitrella</taxon>
    </lineage>
</organism>
<dbReference type="OMA" id="VACEELH"/>
<sequence length="131" mass="14614">MTSSLSGPPEAGSVSLSATGLKGKVGALANSLSVACEELHVDRSILDTIRGERELRQGELQVQLDEARRFFQAEIQRMEEEFRAQAQLQKTENGRIQQSVTSLKAEKTSLHQQILSLQRRIEEIEEEVGHD</sequence>
<reference evidence="1 2" key="1">
    <citation type="submission" date="2014-11" db="EMBL/GenBank/DDBJ databases">
        <authorList>
            <person name="Zhu J."/>
            <person name="Qi W."/>
            <person name="Song R."/>
        </authorList>
    </citation>
    <scope>NUCLEOTIDE SEQUENCE [LARGE SCALE GENOMIC DNA]</scope>
</reference>
<dbReference type="Proteomes" id="UP000041254">
    <property type="component" value="Unassembled WGS sequence"/>
</dbReference>
<name>A0A0G4FCJ3_VITBC</name>
<accession>A0A0G4FCJ3</accession>
<keyword evidence="2" id="KW-1185">Reference proteome</keyword>
<dbReference type="EMBL" id="CDMY01000406">
    <property type="protein sequence ID" value="CEM10940.1"/>
    <property type="molecule type" value="Genomic_DNA"/>
</dbReference>
<protein>
    <submittedName>
        <fullName evidence="1">Uncharacterized protein</fullName>
    </submittedName>
</protein>
<evidence type="ECO:0000313" key="2">
    <source>
        <dbReference type="Proteomes" id="UP000041254"/>
    </source>
</evidence>
<gene>
    <name evidence="1" type="ORF">Vbra_15095</name>
</gene>
<proteinExistence type="predicted"/>